<comment type="caution">
    <text evidence="7">The sequence shown here is derived from an EMBL/GenBank/DDBJ whole genome shotgun (WGS) entry which is preliminary data.</text>
</comment>
<evidence type="ECO:0000259" key="6">
    <source>
        <dbReference type="Pfam" id="PF01545"/>
    </source>
</evidence>
<evidence type="ECO:0000313" key="7">
    <source>
        <dbReference type="EMBL" id="KTW32590.1"/>
    </source>
</evidence>
<feature type="transmembrane region" description="Helical" evidence="5">
    <location>
        <begin position="219"/>
        <end position="240"/>
    </location>
</feature>
<comment type="subcellular location">
    <subcellularLocation>
        <location evidence="1">Membrane</location>
        <topology evidence="1">Multi-pass membrane protein</topology>
    </subcellularLocation>
</comment>
<dbReference type="EMBL" id="LFWA01000001">
    <property type="protein sequence ID" value="KTW32590.1"/>
    <property type="molecule type" value="Genomic_DNA"/>
</dbReference>
<dbReference type="GeneID" id="28938597"/>
<keyword evidence="3 5" id="KW-1133">Transmembrane helix</keyword>
<dbReference type="STRING" id="1408657.A0A0W4ZW50"/>
<dbReference type="Gene3D" id="1.20.1510.10">
    <property type="entry name" value="Cation efflux protein transmembrane domain"/>
    <property type="match status" value="1"/>
</dbReference>
<feature type="transmembrane region" description="Helical" evidence="5">
    <location>
        <begin position="268"/>
        <end position="290"/>
    </location>
</feature>
<dbReference type="InterPro" id="IPR058533">
    <property type="entry name" value="Cation_efflux_TM"/>
</dbReference>
<keyword evidence="2 5" id="KW-0812">Transmembrane</keyword>
<feature type="transmembrane region" description="Helical" evidence="5">
    <location>
        <begin position="105"/>
        <end position="124"/>
    </location>
</feature>
<reference evidence="8" key="1">
    <citation type="journal article" date="2016" name="Nat. Commun.">
        <title>Genome analysis of three Pneumocystis species reveals adaptation mechanisms to life exclusively in mammalian hosts.</title>
        <authorList>
            <person name="Ma L."/>
            <person name="Chen Z."/>
            <person name="Huang D.W."/>
            <person name="Kutty G."/>
            <person name="Ishihara M."/>
            <person name="Wang H."/>
            <person name="Abouelleil A."/>
            <person name="Bishop L."/>
            <person name="Davey E."/>
            <person name="Deng R."/>
            <person name="Deng X."/>
            <person name="Fan L."/>
            <person name="Fantoni G."/>
            <person name="Fitzgerald M."/>
            <person name="Gogineni E."/>
            <person name="Goldberg J.M."/>
            <person name="Handley G."/>
            <person name="Hu X."/>
            <person name="Huber C."/>
            <person name="Jiao X."/>
            <person name="Jones K."/>
            <person name="Levin J.Z."/>
            <person name="Liu Y."/>
            <person name="Macdonald P."/>
            <person name="Melnikov A."/>
            <person name="Raley C."/>
            <person name="Sassi M."/>
            <person name="Sherman B.T."/>
            <person name="Song X."/>
            <person name="Sykes S."/>
            <person name="Tran B."/>
            <person name="Walsh L."/>
            <person name="Xia Y."/>
            <person name="Yang J."/>
            <person name="Young S."/>
            <person name="Zeng Q."/>
            <person name="Zheng X."/>
            <person name="Stephens R."/>
            <person name="Nusbaum C."/>
            <person name="Birren B.W."/>
            <person name="Azadi P."/>
            <person name="Lempicki R.A."/>
            <person name="Cuomo C.A."/>
            <person name="Kovacs J.A."/>
        </authorList>
    </citation>
    <scope>NUCLEOTIDE SEQUENCE [LARGE SCALE GENOMIC DNA]</scope>
    <source>
        <strain evidence="8">RU7</strain>
    </source>
</reference>
<feature type="transmembrane region" description="Helical" evidence="5">
    <location>
        <begin position="296"/>
        <end position="313"/>
    </location>
</feature>
<evidence type="ECO:0000256" key="5">
    <source>
        <dbReference type="SAM" id="Phobius"/>
    </source>
</evidence>
<dbReference type="GO" id="GO:0016020">
    <property type="term" value="C:membrane"/>
    <property type="evidence" value="ECO:0007669"/>
    <property type="project" value="UniProtKB-SubCell"/>
</dbReference>
<organism evidence="7 8">
    <name type="scientific">Pneumocystis jirovecii (strain RU7)</name>
    <name type="common">Human pneumocystis pneumonia agent</name>
    <dbReference type="NCBI Taxonomy" id="1408657"/>
    <lineage>
        <taxon>Eukaryota</taxon>
        <taxon>Fungi</taxon>
        <taxon>Dikarya</taxon>
        <taxon>Ascomycota</taxon>
        <taxon>Taphrinomycotina</taxon>
        <taxon>Pneumocystomycetes</taxon>
        <taxon>Pneumocystaceae</taxon>
        <taxon>Pneumocystis</taxon>
    </lineage>
</organism>
<gene>
    <name evidence="7" type="ORF">T551_00075</name>
</gene>
<evidence type="ECO:0000256" key="2">
    <source>
        <dbReference type="ARBA" id="ARBA00022692"/>
    </source>
</evidence>
<dbReference type="RefSeq" id="XP_018231282.1">
    <property type="nucleotide sequence ID" value="XM_018372342.1"/>
</dbReference>
<evidence type="ECO:0000256" key="1">
    <source>
        <dbReference type="ARBA" id="ARBA00004141"/>
    </source>
</evidence>
<protein>
    <recommendedName>
        <fullName evidence="6">Cation efflux protein transmembrane domain-containing protein</fullName>
    </recommendedName>
</protein>
<evidence type="ECO:0000256" key="4">
    <source>
        <dbReference type="ARBA" id="ARBA00023136"/>
    </source>
</evidence>
<dbReference type="OrthoDB" id="5382797at2759"/>
<dbReference type="AlphaFoldDB" id="A0A0W4ZW50"/>
<evidence type="ECO:0000313" key="8">
    <source>
        <dbReference type="Proteomes" id="UP000053447"/>
    </source>
</evidence>
<dbReference type="Proteomes" id="UP000053447">
    <property type="component" value="Unassembled WGS sequence"/>
</dbReference>
<feature type="domain" description="Cation efflux protein transmembrane" evidence="6">
    <location>
        <begin position="137"/>
        <end position="320"/>
    </location>
</feature>
<name>A0A0W4ZW50_PNEJ7</name>
<dbReference type="Pfam" id="PF01545">
    <property type="entry name" value="Cation_efflux"/>
    <property type="match status" value="1"/>
</dbReference>
<keyword evidence="8" id="KW-1185">Reference proteome</keyword>
<keyword evidence="4 5" id="KW-0472">Membrane</keyword>
<dbReference type="InterPro" id="IPR027469">
    <property type="entry name" value="Cation_efflux_TMD_sf"/>
</dbReference>
<feature type="transmembrane region" description="Helical" evidence="5">
    <location>
        <begin position="136"/>
        <end position="154"/>
    </location>
</feature>
<proteinExistence type="predicted"/>
<accession>A0A0W4ZW50</accession>
<evidence type="ECO:0000256" key="3">
    <source>
        <dbReference type="ARBA" id="ARBA00022989"/>
    </source>
</evidence>
<dbReference type="VEuPathDB" id="FungiDB:T551_00075"/>
<sequence>MNNNNYFTINNKKPYNNNHHNSHISAIQAHLSQFFGFNTSSKEKYTHDLENKCRHNSNDHLEHEYKSRLPYSFSVSHEILPFQPTSLFLPTITDLLKSMSKNQKICLFFGFFHFIIACLIWNFKYAPVSSTTLGSIIMYDAISMLFTFFLDIYSNFEIWYANTVKYPFGLKRVEVLGKFSIAVFLLYMSMNSFKKIIETSLLGPFSNTDVLKESKSMQVLWSFSPVIIIISIIITIISIVQFNNHYQLAKEIGIFPSSKMLYTFLNPFYLKSLLPLFIFFFMTITSLSTINTFDKYISLLFQIPTCILEYIVIKKLGRILILSFPSDNVHNCISKLEKGTLIHSIKLANIWQPYFSFYIANFNITTKSNESMNFEIQEFINNVLYQEFGKMINNNETENIWEINVSIEKV</sequence>